<dbReference type="PANTHER" id="PTHR43537">
    <property type="entry name" value="TRANSCRIPTIONAL REGULATOR, GNTR FAMILY"/>
    <property type="match status" value="1"/>
</dbReference>
<keyword evidence="2" id="KW-0238">DNA-binding</keyword>
<dbReference type="Proteomes" id="UP001501444">
    <property type="component" value="Unassembled WGS sequence"/>
</dbReference>
<feature type="domain" description="HTH gntR-type" evidence="4">
    <location>
        <begin position="7"/>
        <end position="75"/>
    </location>
</feature>
<evidence type="ECO:0000313" key="5">
    <source>
        <dbReference type="EMBL" id="GAA2354731.1"/>
    </source>
</evidence>
<keyword evidence="1" id="KW-0805">Transcription regulation</keyword>
<dbReference type="SMART" id="SM00345">
    <property type="entry name" value="HTH_GNTR"/>
    <property type="match status" value="1"/>
</dbReference>
<dbReference type="InterPro" id="IPR036390">
    <property type="entry name" value="WH_DNA-bd_sf"/>
</dbReference>
<dbReference type="Gene3D" id="1.10.10.10">
    <property type="entry name" value="Winged helix-like DNA-binding domain superfamily/Winged helix DNA-binding domain"/>
    <property type="match status" value="1"/>
</dbReference>
<evidence type="ECO:0000313" key="6">
    <source>
        <dbReference type="Proteomes" id="UP001501444"/>
    </source>
</evidence>
<dbReference type="Pfam" id="PF00392">
    <property type="entry name" value="GntR"/>
    <property type="match status" value="1"/>
</dbReference>
<proteinExistence type="predicted"/>
<dbReference type="SUPFAM" id="SSF46785">
    <property type="entry name" value="Winged helix' DNA-binding domain"/>
    <property type="match status" value="1"/>
</dbReference>
<evidence type="ECO:0000256" key="1">
    <source>
        <dbReference type="ARBA" id="ARBA00023015"/>
    </source>
</evidence>
<dbReference type="InterPro" id="IPR036388">
    <property type="entry name" value="WH-like_DNA-bd_sf"/>
</dbReference>
<protein>
    <submittedName>
        <fullName evidence="5">GntR family transcriptional regulator</fullName>
    </submittedName>
</protein>
<dbReference type="InterPro" id="IPR000524">
    <property type="entry name" value="Tscrpt_reg_HTH_GntR"/>
</dbReference>
<accession>A0ABP5TNI9</accession>
<reference evidence="6" key="1">
    <citation type="journal article" date="2019" name="Int. J. Syst. Evol. Microbiol.">
        <title>The Global Catalogue of Microorganisms (GCM) 10K type strain sequencing project: providing services to taxonomists for standard genome sequencing and annotation.</title>
        <authorList>
            <consortium name="The Broad Institute Genomics Platform"/>
            <consortium name="The Broad Institute Genome Sequencing Center for Infectious Disease"/>
            <person name="Wu L."/>
            <person name="Ma J."/>
        </authorList>
    </citation>
    <scope>NUCLEOTIDE SEQUENCE [LARGE SCALE GENOMIC DNA]</scope>
    <source>
        <strain evidence="6">JCM 3272</strain>
    </source>
</reference>
<gene>
    <name evidence="5" type="ORF">GCM10010170_046940</name>
</gene>
<sequence length="218" mass="23284">MPPERSQTKADQVHERLRAAILSGSLPPGARLNVDALSRDLGIGKVPLREAVQRLAAHGLVTQPGPHSGAQVATLSLTELRGLLVTHAALEALSARLAAATVADAELAALQELHEQMRAGSGPADCLPGLSDRFHAAIAAATGNAPLCELLERTRLRLRHYRVAVRRTPPWPTVIAEHASLLDALRRRDAPAAERAARDHAEWHLPADLDPALADLGR</sequence>
<dbReference type="PROSITE" id="PS50949">
    <property type="entry name" value="HTH_GNTR"/>
    <property type="match status" value="1"/>
</dbReference>
<dbReference type="PANTHER" id="PTHR43537:SF24">
    <property type="entry name" value="GLUCONATE OPERON TRANSCRIPTIONAL REPRESSOR"/>
    <property type="match status" value="1"/>
</dbReference>
<dbReference type="Gene3D" id="1.20.120.530">
    <property type="entry name" value="GntR ligand-binding domain-like"/>
    <property type="match status" value="1"/>
</dbReference>
<evidence type="ECO:0000256" key="3">
    <source>
        <dbReference type="ARBA" id="ARBA00023163"/>
    </source>
</evidence>
<comment type="caution">
    <text evidence="5">The sequence shown here is derived from an EMBL/GenBank/DDBJ whole genome shotgun (WGS) entry which is preliminary data.</text>
</comment>
<dbReference type="Pfam" id="PF07729">
    <property type="entry name" value="FCD"/>
    <property type="match status" value="1"/>
</dbReference>
<organism evidence="5 6">
    <name type="scientific">Dactylosporangium salmoneum</name>
    <dbReference type="NCBI Taxonomy" id="53361"/>
    <lineage>
        <taxon>Bacteria</taxon>
        <taxon>Bacillati</taxon>
        <taxon>Actinomycetota</taxon>
        <taxon>Actinomycetes</taxon>
        <taxon>Micromonosporales</taxon>
        <taxon>Micromonosporaceae</taxon>
        <taxon>Dactylosporangium</taxon>
    </lineage>
</organism>
<evidence type="ECO:0000259" key="4">
    <source>
        <dbReference type="PROSITE" id="PS50949"/>
    </source>
</evidence>
<dbReference type="SMART" id="SM00895">
    <property type="entry name" value="FCD"/>
    <property type="match status" value="1"/>
</dbReference>
<keyword evidence="3" id="KW-0804">Transcription</keyword>
<evidence type="ECO:0000256" key="2">
    <source>
        <dbReference type="ARBA" id="ARBA00023125"/>
    </source>
</evidence>
<dbReference type="EMBL" id="BAAARV010000033">
    <property type="protein sequence ID" value="GAA2354731.1"/>
    <property type="molecule type" value="Genomic_DNA"/>
</dbReference>
<name>A0ABP5TNI9_9ACTN</name>
<dbReference type="InterPro" id="IPR011711">
    <property type="entry name" value="GntR_C"/>
</dbReference>
<dbReference type="InterPro" id="IPR008920">
    <property type="entry name" value="TF_FadR/GntR_C"/>
</dbReference>
<keyword evidence="6" id="KW-1185">Reference proteome</keyword>
<dbReference type="CDD" id="cd07377">
    <property type="entry name" value="WHTH_GntR"/>
    <property type="match status" value="1"/>
</dbReference>
<dbReference type="SUPFAM" id="SSF48008">
    <property type="entry name" value="GntR ligand-binding domain-like"/>
    <property type="match status" value="1"/>
</dbReference>
<dbReference type="RefSeq" id="WP_344614600.1">
    <property type="nucleotide sequence ID" value="NZ_BAAARV010000033.1"/>
</dbReference>